<reference evidence="3" key="1">
    <citation type="journal article" date="2019" name="Int. J. Syst. Evol. Microbiol.">
        <title>The Global Catalogue of Microorganisms (GCM) 10K type strain sequencing project: providing services to taxonomists for standard genome sequencing and annotation.</title>
        <authorList>
            <consortium name="The Broad Institute Genomics Platform"/>
            <consortium name="The Broad Institute Genome Sequencing Center for Infectious Disease"/>
            <person name="Wu L."/>
            <person name="Ma J."/>
        </authorList>
    </citation>
    <scope>NUCLEOTIDE SEQUENCE [LARGE SCALE GENOMIC DNA]</scope>
    <source>
        <strain evidence="3">CGMCC 1.15942</strain>
    </source>
</reference>
<dbReference type="NCBIfam" id="NF003302">
    <property type="entry name" value="PRK04302.1"/>
    <property type="match status" value="1"/>
</dbReference>
<comment type="caution">
    <text evidence="2">The sequence shown here is derived from an EMBL/GenBank/DDBJ whole genome shotgun (WGS) entry which is preliminary data.</text>
</comment>
<accession>A0ABQ1NMG3</accession>
<dbReference type="Proteomes" id="UP000630615">
    <property type="component" value="Unassembled WGS sequence"/>
</dbReference>
<dbReference type="PROSITE" id="PS51440">
    <property type="entry name" value="TIM_2"/>
    <property type="match status" value="1"/>
</dbReference>
<dbReference type="SUPFAM" id="SSF51351">
    <property type="entry name" value="Triosephosphate isomerase (TIM)"/>
    <property type="match status" value="1"/>
</dbReference>
<evidence type="ECO:0000313" key="3">
    <source>
        <dbReference type="Proteomes" id="UP000630615"/>
    </source>
</evidence>
<sequence>MEKKTINTPFFCVNPKAYLYGDEALELAKTADALAEKYAIDIFFTVQYADAFRIAQETNHLIITVQHMDSLNIGPGMGYILPEGLVAAGVQATFLNHAEHPVGVNDLVKMMKRAEELGILVIACADSIAEAQAIATLAPDIMVCEPTELIGTGKTSDASYMRETNEAVKSVSPNTLVLQAAGISSAQDVRLAIESGADGTGGTSGIVCAADPMQTLTEMVETVAAVRSEQRELANENIY</sequence>
<name>A0ABQ1NMG3_9ENTE</name>
<dbReference type="Pfam" id="PF00121">
    <property type="entry name" value="TIM"/>
    <property type="match status" value="1"/>
</dbReference>
<dbReference type="GO" id="GO:0016853">
    <property type="term" value="F:isomerase activity"/>
    <property type="evidence" value="ECO:0007669"/>
    <property type="project" value="UniProtKB-KW"/>
</dbReference>
<dbReference type="EMBL" id="BMKI01000001">
    <property type="protein sequence ID" value="GGC80250.1"/>
    <property type="molecule type" value="Genomic_DNA"/>
</dbReference>
<organism evidence="2 3">
    <name type="scientific">Enterococcus wangshanyuanii</name>
    <dbReference type="NCBI Taxonomy" id="2005703"/>
    <lineage>
        <taxon>Bacteria</taxon>
        <taxon>Bacillati</taxon>
        <taxon>Bacillota</taxon>
        <taxon>Bacilli</taxon>
        <taxon>Lactobacillales</taxon>
        <taxon>Enterococcaceae</taxon>
        <taxon>Enterococcus</taxon>
    </lineage>
</organism>
<evidence type="ECO:0000313" key="2">
    <source>
        <dbReference type="EMBL" id="GGC80250.1"/>
    </source>
</evidence>
<keyword evidence="3" id="KW-1185">Reference proteome</keyword>
<gene>
    <name evidence="2" type="ORF">GCM10011573_07420</name>
</gene>
<evidence type="ECO:0000256" key="1">
    <source>
        <dbReference type="ARBA" id="ARBA00023235"/>
    </source>
</evidence>
<protein>
    <submittedName>
        <fullName evidence="2">Triose-phosphate isomerase</fullName>
    </submittedName>
</protein>
<dbReference type="InterPro" id="IPR000652">
    <property type="entry name" value="Triosephosphate_isomerase"/>
</dbReference>
<dbReference type="Gene3D" id="3.20.20.70">
    <property type="entry name" value="Aldolase class I"/>
    <property type="match status" value="1"/>
</dbReference>
<proteinExistence type="predicted"/>
<dbReference type="InterPro" id="IPR035990">
    <property type="entry name" value="TIM_sf"/>
</dbReference>
<dbReference type="InterPro" id="IPR013785">
    <property type="entry name" value="Aldolase_TIM"/>
</dbReference>
<keyword evidence="1 2" id="KW-0413">Isomerase</keyword>
<dbReference type="RefSeq" id="WP_088268625.1">
    <property type="nucleotide sequence ID" value="NZ_BMKI01000001.1"/>
</dbReference>